<dbReference type="EMBL" id="KN846963">
    <property type="protein sequence ID" value="KIW62683.1"/>
    <property type="molecule type" value="Genomic_DNA"/>
</dbReference>
<dbReference type="HOGENOM" id="CLU_2922420_0_0_1"/>
<proteinExistence type="predicted"/>
<protein>
    <submittedName>
        <fullName evidence="1">Uncharacterized protein</fullName>
    </submittedName>
</protein>
<accession>A0A0D2F453</accession>
<organism evidence="1 2">
    <name type="scientific">Phialophora macrospora</name>
    <dbReference type="NCBI Taxonomy" id="1851006"/>
    <lineage>
        <taxon>Eukaryota</taxon>
        <taxon>Fungi</taxon>
        <taxon>Dikarya</taxon>
        <taxon>Ascomycota</taxon>
        <taxon>Pezizomycotina</taxon>
        <taxon>Eurotiomycetes</taxon>
        <taxon>Chaetothyriomycetidae</taxon>
        <taxon>Chaetothyriales</taxon>
        <taxon>Herpotrichiellaceae</taxon>
        <taxon>Phialophora</taxon>
    </lineage>
</organism>
<keyword evidence="2" id="KW-1185">Reference proteome</keyword>
<evidence type="ECO:0000313" key="1">
    <source>
        <dbReference type="EMBL" id="KIW62683.1"/>
    </source>
</evidence>
<sequence>MNLILTLLPVMMGKVQNGADETGRLLTAVDIICVSVWLGAVIMIQIARGEADATGWEERQL</sequence>
<evidence type="ECO:0000313" key="2">
    <source>
        <dbReference type="Proteomes" id="UP000054266"/>
    </source>
</evidence>
<dbReference type="Proteomes" id="UP000054266">
    <property type="component" value="Unassembled WGS sequence"/>
</dbReference>
<gene>
    <name evidence="1" type="ORF">PV04_10836</name>
</gene>
<dbReference type="AlphaFoldDB" id="A0A0D2F453"/>
<name>A0A0D2F453_9EURO</name>
<reference evidence="1 2" key="1">
    <citation type="submission" date="2015-01" db="EMBL/GenBank/DDBJ databases">
        <title>The Genome Sequence of Capronia semiimmersa CBS27337.</title>
        <authorList>
            <consortium name="The Broad Institute Genomics Platform"/>
            <person name="Cuomo C."/>
            <person name="de Hoog S."/>
            <person name="Gorbushina A."/>
            <person name="Stielow B."/>
            <person name="Teixiera M."/>
            <person name="Abouelleil A."/>
            <person name="Chapman S.B."/>
            <person name="Priest M."/>
            <person name="Young S.K."/>
            <person name="Wortman J."/>
            <person name="Nusbaum C."/>
            <person name="Birren B."/>
        </authorList>
    </citation>
    <scope>NUCLEOTIDE SEQUENCE [LARGE SCALE GENOMIC DNA]</scope>
    <source>
        <strain evidence="1 2">CBS 27337</strain>
    </source>
</reference>